<proteinExistence type="predicted"/>
<keyword evidence="1" id="KW-0472">Membrane</keyword>
<dbReference type="Pfam" id="PF18943">
    <property type="entry name" value="DUF5690"/>
    <property type="match status" value="1"/>
</dbReference>
<organism evidence="2 3">
    <name type="scientific">Catalinimonas alkaloidigena</name>
    <dbReference type="NCBI Taxonomy" id="1075417"/>
    <lineage>
        <taxon>Bacteria</taxon>
        <taxon>Pseudomonadati</taxon>
        <taxon>Bacteroidota</taxon>
        <taxon>Cytophagia</taxon>
        <taxon>Cytophagales</taxon>
        <taxon>Catalimonadaceae</taxon>
        <taxon>Catalinimonas</taxon>
    </lineage>
</organism>
<protein>
    <recommendedName>
        <fullName evidence="4">Sugar phosphate permease</fullName>
    </recommendedName>
</protein>
<keyword evidence="1" id="KW-0812">Transmembrane</keyword>
<feature type="transmembrane region" description="Helical" evidence="1">
    <location>
        <begin position="141"/>
        <end position="162"/>
    </location>
</feature>
<dbReference type="STRING" id="1075417.SAMN05421823_108292"/>
<feature type="transmembrane region" description="Helical" evidence="1">
    <location>
        <begin position="18"/>
        <end position="37"/>
    </location>
</feature>
<accession>A0A1G9NGV5</accession>
<name>A0A1G9NGV5_9BACT</name>
<gene>
    <name evidence="2" type="ORF">SAMN05421823_108292</name>
</gene>
<evidence type="ECO:0000256" key="1">
    <source>
        <dbReference type="SAM" id="Phobius"/>
    </source>
</evidence>
<feature type="transmembrane region" description="Helical" evidence="1">
    <location>
        <begin position="273"/>
        <end position="289"/>
    </location>
</feature>
<dbReference type="EMBL" id="FNFO01000008">
    <property type="protein sequence ID" value="SDL85768.1"/>
    <property type="molecule type" value="Genomic_DNA"/>
</dbReference>
<feature type="transmembrane region" description="Helical" evidence="1">
    <location>
        <begin position="174"/>
        <end position="196"/>
    </location>
</feature>
<feature type="transmembrane region" description="Helical" evidence="1">
    <location>
        <begin position="301"/>
        <end position="321"/>
    </location>
</feature>
<sequence length="439" mass="48669">MPDARLTRWLRHASPSAFTLYAVLAAFCTYSCMYAFRKPFTAATFDGLSWLHIDYKVWLITAQVIGYMLSKFIGIKVVSEMTGGRRASAILGLIGLAGLALLGFALVPPPYNIVFLLLNGLPLGMVWGLVFSFLEGRRTTEVLGAGLCVSFIFSSGLVKSVGSYAMQDWGVSPFWMPLVTSLLFVPLLLVAVYLLAQLPPPSPEDEALRTRRRPMNAQERWHLFRTFAPGLVLLILTYTLLTAFRDFRDNFAAEIWQTLGYGDQPAIFTKTEIPVSLGVLLLVGLMVVVKDNRYALRLNHLLVLGGLLLTGASTLAFEAHWLSPPVWMTLVGFGLYLGYVPFNSVFFDRLIAAFRYVSNVGFLIYLADAFGYLGSVGVMLFKSFGYAEMSWLRFFIVGSYAMAIVGSALMLGALFYFERKQAAPPTPHLHPSDHAKTVV</sequence>
<dbReference type="RefSeq" id="WP_089685349.1">
    <property type="nucleotide sequence ID" value="NZ_FNFO01000008.1"/>
</dbReference>
<feature type="transmembrane region" description="Helical" evidence="1">
    <location>
        <begin position="57"/>
        <end position="75"/>
    </location>
</feature>
<dbReference type="AlphaFoldDB" id="A0A1G9NGV5"/>
<keyword evidence="3" id="KW-1185">Reference proteome</keyword>
<dbReference type="Proteomes" id="UP000198510">
    <property type="component" value="Unassembled WGS sequence"/>
</dbReference>
<keyword evidence="1" id="KW-1133">Transmembrane helix</keyword>
<dbReference type="InterPro" id="IPR043745">
    <property type="entry name" value="DUF5690"/>
</dbReference>
<evidence type="ECO:0000313" key="3">
    <source>
        <dbReference type="Proteomes" id="UP000198510"/>
    </source>
</evidence>
<feature type="transmembrane region" description="Helical" evidence="1">
    <location>
        <begin position="327"/>
        <end position="347"/>
    </location>
</feature>
<dbReference type="SUPFAM" id="SSF103473">
    <property type="entry name" value="MFS general substrate transporter"/>
    <property type="match status" value="1"/>
</dbReference>
<feature type="transmembrane region" description="Helical" evidence="1">
    <location>
        <begin position="87"/>
        <end position="107"/>
    </location>
</feature>
<reference evidence="2 3" key="1">
    <citation type="submission" date="2016-10" db="EMBL/GenBank/DDBJ databases">
        <authorList>
            <person name="de Groot N.N."/>
        </authorList>
    </citation>
    <scope>NUCLEOTIDE SEQUENCE [LARGE SCALE GENOMIC DNA]</scope>
    <source>
        <strain evidence="2 3">DSM 25186</strain>
    </source>
</reference>
<dbReference type="OrthoDB" id="182994at2"/>
<evidence type="ECO:0000313" key="2">
    <source>
        <dbReference type="EMBL" id="SDL85768.1"/>
    </source>
</evidence>
<feature type="transmembrane region" description="Helical" evidence="1">
    <location>
        <begin position="359"/>
        <end position="381"/>
    </location>
</feature>
<dbReference type="InterPro" id="IPR036259">
    <property type="entry name" value="MFS_trans_sf"/>
</dbReference>
<feature type="transmembrane region" description="Helical" evidence="1">
    <location>
        <begin position="393"/>
        <end position="417"/>
    </location>
</feature>
<evidence type="ECO:0008006" key="4">
    <source>
        <dbReference type="Google" id="ProtNLM"/>
    </source>
</evidence>
<feature type="transmembrane region" description="Helical" evidence="1">
    <location>
        <begin position="221"/>
        <end position="241"/>
    </location>
</feature>
<feature type="transmembrane region" description="Helical" evidence="1">
    <location>
        <begin position="113"/>
        <end position="134"/>
    </location>
</feature>